<dbReference type="EMBL" id="JAWWNJ010000001">
    <property type="protein sequence ID" value="KAK7063469.1"/>
    <property type="molecule type" value="Genomic_DNA"/>
</dbReference>
<organism evidence="2 3">
    <name type="scientific">Favolaschia claudopus</name>
    <dbReference type="NCBI Taxonomy" id="2862362"/>
    <lineage>
        <taxon>Eukaryota</taxon>
        <taxon>Fungi</taxon>
        <taxon>Dikarya</taxon>
        <taxon>Basidiomycota</taxon>
        <taxon>Agaricomycotina</taxon>
        <taxon>Agaricomycetes</taxon>
        <taxon>Agaricomycetidae</taxon>
        <taxon>Agaricales</taxon>
        <taxon>Marasmiineae</taxon>
        <taxon>Mycenaceae</taxon>
        <taxon>Favolaschia</taxon>
    </lineage>
</organism>
<evidence type="ECO:0000256" key="1">
    <source>
        <dbReference type="SAM" id="MobiDB-lite"/>
    </source>
</evidence>
<gene>
    <name evidence="2" type="ORF">R3P38DRAFT_2818669</name>
</gene>
<dbReference type="Proteomes" id="UP001362999">
    <property type="component" value="Unassembled WGS sequence"/>
</dbReference>
<proteinExistence type="predicted"/>
<name>A0AAW0ECS1_9AGAR</name>
<sequence length="104" mass="11118">MFFSIPLLVSSFFFAETPTQVSKASSFNSARSSSTPTPNAPRLSSRSLVSQTDPFNARILFLLVFSPPQASRRSSGSSEYLVDDARNLSVALVAIPGTAFASIP</sequence>
<feature type="region of interest" description="Disordered" evidence="1">
    <location>
        <begin position="23"/>
        <end position="46"/>
    </location>
</feature>
<evidence type="ECO:0000313" key="3">
    <source>
        <dbReference type="Proteomes" id="UP001362999"/>
    </source>
</evidence>
<protein>
    <recommendedName>
        <fullName evidence="4">Secreted protein</fullName>
    </recommendedName>
</protein>
<evidence type="ECO:0000313" key="2">
    <source>
        <dbReference type="EMBL" id="KAK7063469.1"/>
    </source>
</evidence>
<reference evidence="2 3" key="1">
    <citation type="journal article" date="2024" name="J Genomics">
        <title>Draft genome sequencing and assembly of Favolaschia claudopus CIRM-BRFM 2984 isolated from oak limbs.</title>
        <authorList>
            <person name="Navarro D."/>
            <person name="Drula E."/>
            <person name="Chaduli D."/>
            <person name="Cazenave R."/>
            <person name="Ahrendt S."/>
            <person name="Wang J."/>
            <person name="Lipzen A."/>
            <person name="Daum C."/>
            <person name="Barry K."/>
            <person name="Grigoriev I.V."/>
            <person name="Favel A."/>
            <person name="Rosso M.N."/>
            <person name="Martin F."/>
        </authorList>
    </citation>
    <scope>NUCLEOTIDE SEQUENCE [LARGE SCALE GENOMIC DNA]</scope>
    <source>
        <strain evidence="2 3">CIRM-BRFM 2984</strain>
    </source>
</reference>
<evidence type="ECO:0008006" key="4">
    <source>
        <dbReference type="Google" id="ProtNLM"/>
    </source>
</evidence>
<dbReference type="AlphaFoldDB" id="A0AAW0ECS1"/>
<feature type="compositionally biased region" description="Low complexity" evidence="1">
    <location>
        <begin position="23"/>
        <end position="34"/>
    </location>
</feature>
<comment type="caution">
    <text evidence="2">The sequence shown here is derived from an EMBL/GenBank/DDBJ whole genome shotgun (WGS) entry which is preliminary data.</text>
</comment>
<feature type="non-terminal residue" evidence="2">
    <location>
        <position position="104"/>
    </location>
</feature>
<keyword evidence="3" id="KW-1185">Reference proteome</keyword>
<accession>A0AAW0ECS1</accession>